<comment type="function">
    <text evidence="3">Catalyzes the removal of a penultimate prolyl residue from the N-termini of peptides.</text>
</comment>
<evidence type="ECO:0000256" key="12">
    <source>
        <dbReference type="SAM" id="MobiDB-lite"/>
    </source>
</evidence>
<dbReference type="PANTHER" id="PTHR43226:SF4">
    <property type="entry name" value="XAA-PRO AMINOPEPTIDASE 3"/>
    <property type="match status" value="1"/>
</dbReference>
<gene>
    <name evidence="14" type="ORF">NA56DRAFT_576653</name>
</gene>
<dbReference type="AlphaFoldDB" id="A0A2J6PXY7"/>
<evidence type="ECO:0000256" key="11">
    <source>
        <dbReference type="ARBA" id="ARBA00030849"/>
    </source>
</evidence>
<sequence>MKLRRPALHQLQKAIASSPRKPRPSLQLIRQAVPWLATYQPRRTYASISAADLQFGQPVHETHPHLLRAGEITPGITAQEYADRRSRLAASLPDNGIAVLASSNTKYRSGAVFYEFHQEPNFFYLTGFNEPEAVAVIQKMGSSTDYVFHLFLRPKDAKAEQWEGARSGPQAALDVFNADESGDINHLHTLLPPLISGASEVYTDIVKCSGFGRFFRDQDLVPNDFQKIIKNSKVKPLKPLMHHLRIIKSAAEIANMRLAGKYSGRAFTNAMRLQWTKEKDLSAFLDYDFKIGGCDTTAYVPVIAGGQNALSIHYVRNDDVLRDGEIVLVDAGGEYGGYIADITRSWPINGKFSAPQRDLYEAILRVQRSTISLCRESANMTLDKLHQITEHGLKEALKQLGFDMTGDALDVLFPHHVGHYIGLDVHDCPGYPRSAPLKAGHCVTVEPGIYVPDDNRWPEHFRGLGIRIEDSVCVQDDSPLVLTTEAVKEVVDIEALRN</sequence>
<comment type="similarity">
    <text evidence="4">Belongs to the peptidase M24B family.</text>
</comment>
<dbReference type="GO" id="GO:0005739">
    <property type="term" value="C:mitochondrion"/>
    <property type="evidence" value="ECO:0007669"/>
    <property type="project" value="TreeGrafter"/>
</dbReference>
<evidence type="ECO:0000256" key="1">
    <source>
        <dbReference type="ARBA" id="ARBA00001424"/>
    </source>
</evidence>
<dbReference type="GO" id="GO:0070006">
    <property type="term" value="F:metalloaminopeptidase activity"/>
    <property type="evidence" value="ECO:0007669"/>
    <property type="project" value="InterPro"/>
</dbReference>
<reference evidence="14 15" key="1">
    <citation type="submission" date="2016-05" db="EMBL/GenBank/DDBJ databases">
        <title>A degradative enzymes factory behind the ericoid mycorrhizal symbiosis.</title>
        <authorList>
            <consortium name="DOE Joint Genome Institute"/>
            <person name="Martino E."/>
            <person name="Morin E."/>
            <person name="Grelet G."/>
            <person name="Kuo A."/>
            <person name="Kohler A."/>
            <person name="Daghino S."/>
            <person name="Barry K."/>
            <person name="Choi C."/>
            <person name="Cichocki N."/>
            <person name="Clum A."/>
            <person name="Copeland A."/>
            <person name="Hainaut M."/>
            <person name="Haridas S."/>
            <person name="Labutti K."/>
            <person name="Lindquist E."/>
            <person name="Lipzen A."/>
            <person name="Khouja H.-R."/>
            <person name="Murat C."/>
            <person name="Ohm R."/>
            <person name="Olson A."/>
            <person name="Spatafora J."/>
            <person name="Veneault-Fourrey C."/>
            <person name="Henrissat B."/>
            <person name="Grigoriev I."/>
            <person name="Martin F."/>
            <person name="Perotto S."/>
        </authorList>
    </citation>
    <scope>NUCLEOTIDE SEQUENCE [LARGE SCALE GENOMIC DNA]</scope>
    <source>
        <strain evidence="14 15">UAMH 7357</strain>
    </source>
</reference>
<evidence type="ECO:0000313" key="15">
    <source>
        <dbReference type="Proteomes" id="UP000235672"/>
    </source>
</evidence>
<dbReference type="GO" id="GO:0030145">
    <property type="term" value="F:manganese ion binding"/>
    <property type="evidence" value="ECO:0007669"/>
    <property type="project" value="InterPro"/>
</dbReference>
<evidence type="ECO:0000256" key="3">
    <source>
        <dbReference type="ARBA" id="ARBA00002443"/>
    </source>
</evidence>
<dbReference type="Gene3D" id="3.90.230.10">
    <property type="entry name" value="Creatinase/methionine aminopeptidase superfamily"/>
    <property type="match status" value="1"/>
</dbReference>
<proteinExistence type="inferred from homology"/>
<evidence type="ECO:0000256" key="7">
    <source>
        <dbReference type="ARBA" id="ARBA00022723"/>
    </source>
</evidence>
<dbReference type="Proteomes" id="UP000235672">
    <property type="component" value="Unassembled WGS sequence"/>
</dbReference>
<evidence type="ECO:0000313" key="14">
    <source>
        <dbReference type="EMBL" id="PMD18804.1"/>
    </source>
</evidence>
<dbReference type="SMART" id="SM01011">
    <property type="entry name" value="AMP_N"/>
    <property type="match status" value="1"/>
</dbReference>
<dbReference type="STRING" id="1745343.A0A2J6PXY7"/>
<dbReference type="GO" id="GO:0006508">
    <property type="term" value="P:proteolysis"/>
    <property type="evidence" value="ECO:0007669"/>
    <property type="project" value="TreeGrafter"/>
</dbReference>
<evidence type="ECO:0000256" key="6">
    <source>
        <dbReference type="ARBA" id="ARBA00022438"/>
    </source>
</evidence>
<dbReference type="SUPFAM" id="SSF53092">
    <property type="entry name" value="Creatinase/prolidase N-terminal domain"/>
    <property type="match status" value="1"/>
</dbReference>
<dbReference type="InterPro" id="IPR000994">
    <property type="entry name" value="Pept_M24"/>
</dbReference>
<keyword evidence="8" id="KW-0378">Hydrolase</keyword>
<comment type="cofactor">
    <cofactor evidence="2">
        <name>Mn(2+)</name>
        <dbReference type="ChEBI" id="CHEBI:29035"/>
    </cofactor>
</comment>
<feature type="domain" description="Aminopeptidase P N-terminal" evidence="13">
    <location>
        <begin position="76"/>
        <end position="212"/>
    </location>
</feature>
<protein>
    <recommendedName>
        <fullName evidence="5">Xaa-Pro aminopeptidase</fullName>
        <ecNumber evidence="5">3.4.11.9</ecNumber>
    </recommendedName>
    <alternativeName>
        <fullName evidence="11">Aminoacylproline aminopeptidase</fullName>
    </alternativeName>
</protein>
<dbReference type="Pfam" id="PF05195">
    <property type="entry name" value="AMP_N"/>
    <property type="match status" value="1"/>
</dbReference>
<feature type="region of interest" description="Disordered" evidence="12">
    <location>
        <begin position="1"/>
        <end position="23"/>
    </location>
</feature>
<dbReference type="InterPro" id="IPR029149">
    <property type="entry name" value="Creatin/AminoP/Spt16_N"/>
</dbReference>
<evidence type="ECO:0000256" key="8">
    <source>
        <dbReference type="ARBA" id="ARBA00022801"/>
    </source>
</evidence>
<organism evidence="14 15">
    <name type="scientific">Hyaloscypha hepaticicola</name>
    <dbReference type="NCBI Taxonomy" id="2082293"/>
    <lineage>
        <taxon>Eukaryota</taxon>
        <taxon>Fungi</taxon>
        <taxon>Dikarya</taxon>
        <taxon>Ascomycota</taxon>
        <taxon>Pezizomycotina</taxon>
        <taxon>Leotiomycetes</taxon>
        <taxon>Helotiales</taxon>
        <taxon>Hyaloscyphaceae</taxon>
        <taxon>Hyaloscypha</taxon>
    </lineage>
</organism>
<evidence type="ECO:0000256" key="9">
    <source>
        <dbReference type="ARBA" id="ARBA00023049"/>
    </source>
</evidence>
<accession>A0A2J6PXY7</accession>
<name>A0A2J6PXY7_9HELO</name>
<dbReference type="EMBL" id="KZ613492">
    <property type="protein sequence ID" value="PMD18804.1"/>
    <property type="molecule type" value="Genomic_DNA"/>
</dbReference>
<dbReference type="CDD" id="cd01087">
    <property type="entry name" value="Prolidase"/>
    <property type="match status" value="1"/>
</dbReference>
<evidence type="ECO:0000256" key="4">
    <source>
        <dbReference type="ARBA" id="ARBA00008766"/>
    </source>
</evidence>
<dbReference type="InterPro" id="IPR036005">
    <property type="entry name" value="Creatinase/aminopeptidase-like"/>
</dbReference>
<dbReference type="OrthoDB" id="4215474at2759"/>
<dbReference type="PANTHER" id="PTHR43226">
    <property type="entry name" value="XAA-PRO AMINOPEPTIDASE 3"/>
    <property type="match status" value="1"/>
</dbReference>
<keyword evidence="6" id="KW-0645">Protease</keyword>
<dbReference type="InterPro" id="IPR052433">
    <property type="entry name" value="X-Pro_dipept-like"/>
</dbReference>
<comment type="catalytic activity">
    <reaction evidence="1">
        <text>Release of any N-terminal amino acid, including proline, that is linked to proline, even from a dipeptide or tripeptide.</text>
        <dbReference type="EC" id="3.4.11.9"/>
    </reaction>
</comment>
<dbReference type="EC" id="3.4.11.9" evidence="5"/>
<evidence type="ECO:0000259" key="13">
    <source>
        <dbReference type="SMART" id="SM01011"/>
    </source>
</evidence>
<evidence type="ECO:0000256" key="10">
    <source>
        <dbReference type="ARBA" id="ARBA00023211"/>
    </source>
</evidence>
<dbReference type="Gene3D" id="3.40.350.10">
    <property type="entry name" value="Creatinase/prolidase N-terminal domain"/>
    <property type="match status" value="1"/>
</dbReference>
<dbReference type="SUPFAM" id="SSF55920">
    <property type="entry name" value="Creatinase/aminopeptidase"/>
    <property type="match status" value="1"/>
</dbReference>
<dbReference type="InterPro" id="IPR007865">
    <property type="entry name" value="Aminopep_P_N"/>
</dbReference>
<keyword evidence="6" id="KW-0031">Aminopeptidase</keyword>
<keyword evidence="9" id="KW-0482">Metalloprotease</keyword>
<keyword evidence="10" id="KW-0464">Manganese</keyword>
<dbReference type="Pfam" id="PF00557">
    <property type="entry name" value="Peptidase_M24"/>
    <property type="match status" value="1"/>
</dbReference>
<keyword evidence="15" id="KW-1185">Reference proteome</keyword>
<keyword evidence="7" id="KW-0479">Metal-binding</keyword>
<evidence type="ECO:0000256" key="5">
    <source>
        <dbReference type="ARBA" id="ARBA00012574"/>
    </source>
</evidence>
<evidence type="ECO:0000256" key="2">
    <source>
        <dbReference type="ARBA" id="ARBA00001936"/>
    </source>
</evidence>